<name>A0ABQ3ZEF9_9ACTN</name>
<accession>A0ABQ3ZEF9</accession>
<dbReference type="Proteomes" id="UP000603200">
    <property type="component" value="Unassembled WGS sequence"/>
</dbReference>
<evidence type="ECO:0000313" key="2">
    <source>
        <dbReference type="Proteomes" id="UP000603200"/>
    </source>
</evidence>
<dbReference type="SUPFAM" id="SSF55136">
    <property type="entry name" value="Probable bacterial effector-binding domain"/>
    <property type="match status" value="1"/>
</dbReference>
<dbReference type="Gene3D" id="3.20.80.10">
    <property type="entry name" value="Regulatory factor, effector binding domain"/>
    <property type="match status" value="1"/>
</dbReference>
<proteinExistence type="predicted"/>
<keyword evidence="2" id="KW-1185">Reference proteome</keyword>
<gene>
    <name evidence="1" type="ORF">Ahu01nite_000470</name>
</gene>
<dbReference type="EMBL" id="BOMN01000001">
    <property type="protein sequence ID" value="GIE16945.1"/>
    <property type="molecule type" value="Genomic_DNA"/>
</dbReference>
<reference evidence="1 2" key="1">
    <citation type="submission" date="2021-01" db="EMBL/GenBank/DDBJ databases">
        <title>Whole genome shotgun sequence of Actinoplanes humidus NBRC 14915.</title>
        <authorList>
            <person name="Komaki H."/>
            <person name="Tamura T."/>
        </authorList>
    </citation>
    <scope>NUCLEOTIDE SEQUENCE [LARGE SCALE GENOMIC DNA]</scope>
    <source>
        <strain evidence="1 2">NBRC 14915</strain>
    </source>
</reference>
<evidence type="ECO:0000313" key="1">
    <source>
        <dbReference type="EMBL" id="GIE16945.1"/>
    </source>
</evidence>
<sequence>MTLPLGEAASWVSAARVPAEGEVIMVDVELRDVPEQRVVSETKTVDQAGLEAWLPGAMALVAERARAAGGLLGTADWPFLRRPAHPDEPVFVTIYEGNPNDGPTPVEVCATVASGGDRSVPAHREAFVRVTKSQVTSGSLGEVYVAIEKWITAGGLTVARAPREIYWTDFPAAAADDAVFDVAFPVT</sequence>
<organism evidence="1 2">
    <name type="scientific">Winogradskya humida</name>
    <dbReference type="NCBI Taxonomy" id="113566"/>
    <lineage>
        <taxon>Bacteria</taxon>
        <taxon>Bacillati</taxon>
        <taxon>Actinomycetota</taxon>
        <taxon>Actinomycetes</taxon>
        <taxon>Micromonosporales</taxon>
        <taxon>Micromonosporaceae</taxon>
        <taxon>Winogradskya</taxon>
    </lineage>
</organism>
<comment type="caution">
    <text evidence="1">The sequence shown here is derived from an EMBL/GenBank/DDBJ whole genome shotgun (WGS) entry which is preliminary data.</text>
</comment>
<protein>
    <recommendedName>
        <fullName evidence="3">Effector-binding domain-containing protein</fullName>
    </recommendedName>
</protein>
<dbReference type="InterPro" id="IPR011256">
    <property type="entry name" value="Reg_factor_effector_dom_sf"/>
</dbReference>
<evidence type="ECO:0008006" key="3">
    <source>
        <dbReference type="Google" id="ProtNLM"/>
    </source>
</evidence>